<feature type="domain" description="ATP-dependent DNA ligase family profile" evidence="8">
    <location>
        <begin position="126"/>
        <end position="301"/>
    </location>
</feature>
<evidence type="ECO:0000259" key="8">
    <source>
        <dbReference type="Pfam" id="PF01068"/>
    </source>
</evidence>
<evidence type="ECO:0000256" key="5">
    <source>
        <dbReference type="ARBA" id="ARBA00022705"/>
    </source>
</evidence>
<dbReference type="SUPFAM" id="SSF56091">
    <property type="entry name" value="DNA ligase/mRNA capping enzyme, catalytic domain"/>
    <property type="match status" value="1"/>
</dbReference>
<dbReference type="GO" id="GO:0005524">
    <property type="term" value="F:ATP binding"/>
    <property type="evidence" value="ECO:0007669"/>
    <property type="project" value="InterPro"/>
</dbReference>
<reference evidence="9" key="1">
    <citation type="journal article" date="2019" name="MBio">
        <title>Virus Genomes from Deep Sea Sediments Expand the Ocean Megavirome and Support Independent Origins of Viral Gigantism.</title>
        <authorList>
            <person name="Backstrom D."/>
            <person name="Yutin N."/>
            <person name="Jorgensen S.L."/>
            <person name="Dharamshi J."/>
            <person name="Homa F."/>
            <person name="Zaremba-Niedwiedzka K."/>
            <person name="Spang A."/>
            <person name="Wolf Y.I."/>
            <person name="Koonin E.V."/>
            <person name="Ettema T.J."/>
        </authorList>
    </citation>
    <scope>NUCLEOTIDE SEQUENCE</scope>
</reference>
<evidence type="ECO:0000313" key="9">
    <source>
        <dbReference type="EMBL" id="QBK84630.1"/>
    </source>
</evidence>
<organism evidence="9">
    <name type="scientific">Pithovirus LCDPAC01</name>
    <dbReference type="NCBI Taxonomy" id="2506600"/>
    <lineage>
        <taxon>Viruses</taxon>
        <taxon>Pithoviruses</taxon>
    </lineage>
</organism>
<dbReference type="Pfam" id="PF01068">
    <property type="entry name" value="DNA_ligase_A_M"/>
    <property type="match status" value="1"/>
</dbReference>
<sequence>MSYDYVFPTLYKTRSTGKIGIMIIEADTVSGFLRSRYGLKDGKIQTSKHKKIKTNKSGRNLKQQTIFEANAKFKKSVDSGYKKSIEESENLDFYDTRGMLAQKWNQPGERFVPKIKGSKLKSDDFPVYLLPKLDGLRCLAYVKDEKVILRTRGNKYIKYYSDIRNDLIEFDKNIDGDYILDGELYSKDLDFDVLSGKIRTKKLKPCQEKLVEYHLFDIIIGDDTGYFERYSMLENFYNIHLEHNPNTRLRLVEAFDVKSIENIPVMYEKHDSYVLEGFEGIIIRKNTEYVSHRSVNMLKYKEFFDDDGVIIGAKSGTAHESKAVVWHIQWTNPETGKIVQFWCKPRGSLESREKYYTDRECHIEKDPENPTQMYKFRYQNLTKNGIPRMPTGVGFVVIGKKLT</sequence>
<comment type="similarity">
    <text evidence="2">Belongs to the ATP-dependent DNA ligase family.</text>
</comment>
<dbReference type="InterPro" id="IPR050326">
    <property type="entry name" value="NAD_dep_DNA_ligaseB"/>
</dbReference>
<keyword evidence="6" id="KW-0227">DNA damage</keyword>
<keyword evidence="5" id="KW-0235">DNA replication</keyword>
<accession>A0A481YMM7</accession>
<dbReference type="GO" id="GO:0006260">
    <property type="term" value="P:DNA replication"/>
    <property type="evidence" value="ECO:0007669"/>
    <property type="project" value="UniProtKB-KW"/>
</dbReference>
<protein>
    <recommendedName>
        <fullName evidence="3">DNA ligase</fullName>
    </recommendedName>
</protein>
<keyword evidence="4 9" id="KW-0436">Ligase</keyword>
<dbReference type="GO" id="GO:0003910">
    <property type="term" value="F:DNA ligase (ATP) activity"/>
    <property type="evidence" value="ECO:0007669"/>
    <property type="project" value="InterPro"/>
</dbReference>
<dbReference type="EMBL" id="MK500282">
    <property type="protein sequence ID" value="QBK84630.1"/>
    <property type="molecule type" value="Genomic_DNA"/>
</dbReference>
<dbReference type="InterPro" id="IPR012310">
    <property type="entry name" value="DNA_ligase_ATP-dep_cent"/>
</dbReference>
<evidence type="ECO:0000256" key="3">
    <source>
        <dbReference type="ARBA" id="ARBA00013308"/>
    </source>
</evidence>
<dbReference type="PANTHER" id="PTHR47810">
    <property type="entry name" value="DNA LIGASE"/>
    <property type="match status" value="1"/>
</dbReference>
<dbReference type="InterPro" id="IPR012340">
    <property type="entry name" value="NA-bd_OB-fold"/>
</dbReference>
<dbReference type="Gene3D" id="3.30.470.30">
    <property type="entry name" value="DNA ligase/mRNA capping enzyme"/>
    <property type="match status" value="1"/>
</dbReference>
<comment type="cofactor">
    <cofactor evidence="1">
        <name>a divalent metal cation</name>
        <dbReference type="ChEBI" id="CHEBI:60240"/>
    </cofactor>
</comment>
<evidence type="ECO:0000256" key="6">
    <source>
        <dbReference type="ARBA" id="ARBA00022763"/>
    </source>
</evidence>
<dbReference type="Gene3D" id="3.30.1490.70">
    <property type="match status" value="1"/>
</dbReference>
<dbReference type="GO" id="GO:0006310">
    <property type="term" value="P:DNA recombination"/>
    <property type="evidence" value="ECO:0007669"/>
    <property type="project" value="InterPro"/>
</dbReference>
<dbReference type="PANTHER" id="PTHR47810:SF1">
    <property type="entry name" value="DNA LIGASE B"/>
    <property type="match status" value="1"/>
</dbReference>
<dbReference type="SUPFAM" id="SSF50249">
    <property type="entry name" value="Nucleic acid-binding proteins"/>
    <property type="match status" value="1"/>
</dbReference>
<keyword evidence="7" id="KW-0234">DNA repair</keyword>
<evidence type="ECO:0000256" key="4">
    <source>
        <dbReference type="ARBA" id="ARBA00022598"/>
    </source>
</evidence>
<evidence type="ECO:0000256" key="1">
    <source>
        <dbReference type="ARBA" id="ARBA00001968"/>
    </source>
</evidence>
<evidence type="ECO:0000256" key="2">
    <source>
        <dbReference type="ARBA" id="ARBA00007572"/>
    </source>
</evidence>
<gene>
    <name evidence="9" type="ORF">LCDPAC01_01110</name>
</gene>
<dbReference type="GO" id="GO:0006281">
    <property type="term" value="P:DNA repair"/>
    <property type="evidence" value="ECO:0007669"/>
    <property type="project" value="UniProtKB-KW"/>
</dbReference>
<name>A0A481YMM7_9VIRU</name>
<proteinExistence type="inferred from homology"/>
<evidence type="ECO:0000256" key="7">
    <source>
        <dbReference type="ARBA" id="ARBA00023204"/>
    </source>
</evidence>